<comment type="subcellular location">
    <subcellularLocation>
        <location evidence="1">Periplasm</location>
    </subcellularLocation>
</comment>
<dbReference type="AlphaFoldDB" id="A0A1I1MBX7"/>
<evidence type="ECO:0000256" key="2">
    <source>
        <dbReference type="ARBA" id="ARBA00006099"/>
    </source>
</evidence>
<dbReference type="PANTHER" id="PTHR30368">
    <property type="entry name" value="SULFATE-BINDING PROTEIN"/>
    <property type="match status" value="1"/>
</dbReference>
<evidence type="ECO:0000313" key="7">
    <source>
        <dbReference type="EMBL" id="SFC82947.1"/>
    </source>
</evidence>
<protein>
    <submittedName>
        <fullName evidence="7">Sulfate transport system substrate-binding protein</fullName>
    </submittedName>
</protein>
<dbReference type="Proteomes" id="UP000199046">
    <property type="component" value="Unassembled WGS sequence"/>
</dbReference>
<name>A0A1I1MBX7_9GAMM</name>
<organism evidence="7 8">
    <name type="scientific">Kushneria avicenniae</name>
    <dbReference type="NCBI Taxonomy" id="402385"/>
    <lineage>
        <taxon>Bacteria</taxon>
        <taxon>Pseudomonadati</taxon>
        <taxon>Pseudomonadota</taxon>
        <taxon>Gammaproteobacteria</taxon>
        <taxon>Oceanospirillales</taxon>
        <taxon>Halomonadaceae</taxon>
        <taxon>Kushneria</taxon>
    </lineage>
</organism>
<evidence type="ECO:0000313" key="8">
    <source>
        <dbReference type="Proteomes" id="UP000199046"/>
    </source>
</evidence>
<dbReference type="PANTHER" id="PTHR30368:SF1">
    <property type="entry name" value="THIOSULFATE-BINDING PROTEIN"/>
    <property type="match status" value="1"/>
</dbReference>
<dbReference type="STRING" id="402385.SAMN05421848_2921"/>
<dbReference type="OrthoDB" id="9802127at2"/>
<dbReference type="SUPFAM" id="SSF53850">
    <property type="entry name" value="Periplasmic binding protein-like II"/>
    <property type="match status" value="1"/>
</dbReference>
<dbReference type="NCBIfam" id="NF008106">
    <property type="entry name" value="PRK10852.1"/>
    <property type="match status" value="1"/>
</dbReference>
<keyword evidence="5" id="KW-0574">Periplasm</keyword>
<dbReference type="RefSeq" id="WP_090135453.1">
    <property type="nucleotide sequence ID" value="NZ_FOLY01000006.1"/>
</dbReference>
<gene>
    <name evidence="7" type="ORF">SAMN05421848_2921</name>
</gene>
<feature type="signal peptide" evidence="6">
    <location>
        <begin position="1"/>
        <end position="28"/>
    </location>
</feature>
<dbReference type="GO" id="GO:1902358">
    <property type="term" value="P:sulfate transmembrane transport"/>
    <property type="evidence" value="ECO:0007669"/>
    <property type="project" value="InterPro"/>
</dbReference>
<evidence type="ECO:0000256" key="4">
    <source>
        <dbReference type="ARBA" id="ARBA00022729"/>
    </source>
</evidence>
<dbReference type="NCBIfam" id="NF008022">
    <property type="entry name" value="PRK10752.1"/>
    <property type="match status" value="1"/>
</dbReference>
<dbReference type="EMBL" id="FOLY01000006">
    <property type="protein sequence ID" value="SFC82947.1"/>
    <property type="molecule type" value="Genomic_DNA"/>
</dbReference>
<dbReference type="Pfam" id="PF13531">
    <property type="entry name" value="SBP_bac_11"/>
    <property type="match status" value="1"/>
</dbReference>
<dbReference type="CDD" id="cd01005">
    <property type="entry name" value="PBP2_CysP"/>
    <property type="match status" value="1"/>
</dbReference>
<sequence length="339" mass="37803">MSLRSTLLRRIVATAALGMALGSAPAFSADRELLNASYDVARELFAELNPQFIEQWQAEHGETVSVKQTHAGSSTQARAILQGLRADVVTFNQVSDVNVLAEKGQLIPEDWQSRLPNYSSPYYSTMAFLVRKGNPKNIHGWADLAGDDVALVFPNPKTSGNGRYTYLAAWAASNHDNGDDEAATRDYMKKLLANVEVFDTGGRGATTTFAERGIGDVLITFESEANNIRNQYGPDDYEVVVPPVDIMADFPVTWVDKNVERNGTEDLAKGYLEYLYSPEAQRTLARYYYRVNDDDISEEFADRFPQTTLLRVEDAFGSWDDVMQTHFASGGELDQLQRR</sequence>
<keyword evidence="3" id="KW-0813">Transport</keyword>
<evidence type="ECO:0000256" key="6">
    <source>
        <dbReference type="SAM" id="SignalP"/>
    </source>
</evidence>
<accession>A0A1I1MBX7</accession>
<dbReference type="NCBIfam" id="TIGR00971">
    <property type="entry name" value="3a0106s03"/>
    <property type="match status" value="1"/>
</dbReference>
<evidence type="ECO:0000256" key="1">
    <source>
        <dbReference type="ARBA" id="ARBA00004418"/>
    </source>
</evidence>
<proteinExistence type="inferred from homology"/>
<keyword evidence="4 6" id="KW-0732">Signal</keyword>
<dbReference type="GO" id="GO:0042597">
    <property type="term" value="C:periplasmic space"/>
    <property type="evidence" value="ECO:0007669"/>
    <property type="project" value="UniProtKB-SubCell"/>
</dbReference>
<evidence type="ECO:0000256" key="5">
    <source>
        <dbReference type="ARBA" id="ARBA00022764"/>
    </source>
</evidence>
<reference evidence="8" key="1">
    <citation type="submission" date="2016-10" db="EMBL/GenBank/DDBJ databases">
        <authorList>
            <person name="Varghese N."/>
            <person name="Submissions S."/>
        </authorList>
    </citation>
    <scope>NUCLEOTIDE SEQUENCE [LARGE SCALE GENOMIC DNA]</scope>
    <source>
        <strain evidence="8">DSM 23439</strain>
    </source>
</reference>
<dbReference type="Gene3D" id="3.40.190.10">
    <property type="entry name" value="Periplasmic binding protein-like II"/>
    <property type="match status" value="2"/>
</dbReference>
<dbReference type="GO" id="GO:0140104">
    <property type="term" value="F:molecular carrier activity"/>
    <property type="evidence" value="ECO:0007669"/>
    <property type="project" value="InterPro"/>
</dbReference>
<feature type="chain" id="PRO_5011738640" evidence="6">
    <location>
        <begin position="29"/>
        <end position="339"/>
    </location>
</feature>
<dbReference type="InterPro" id="IPR005669">
    <property type="entry name" value="Thiosulph/SO4-bd"/>
</dbReference>
<keyword evidence="8" id="KW-1185">Reference proteome</keyword>
<evidence type="ECO:0000256" key="3">
    <source>
        <dbReference type="ARBA" id="ARBA00022448"/>
    </source>
</evidence>
<comment type="similarity">
    <text evidence="2">Belongs to the prokaryotic sulfate-binding protein family.</text>
</comment>